<proteinExistence type="predicted"/>
<evidence type="ECO:0000256" key="1">
    <source>
        <dbReference type="SAM" id="MobiDB-lite"/>
    </source>
</evidence>
<reference evidence="2 3" key="1">
    <citation type="journal article" date="2021" name="BMC Genomics">
        <title>Datura genome reveals duplications of psychoactive alkaloid biosynthetic genes and high mutation rate following tissue culture.</title>
        <authorList>
            <person name="Rajewski A."/>
            <person name="Carter-House D."/>
            <person name="Stajich J."/>
            <person name="Litt A."/>
        </authorList>
    </citation>
    <scope>NUCLEOTIDE SEQUENCE [LARGE SCALE GENOMIC DNA]</scope>
    <source>
        <strain evidence="2">AR-01</strain>
    </source>
</reference>
<feature type="region of interest" description="Disordered" evidence="1">
    <location>
        <begin position="158"/>
        <end position="197"/>
    </location>
</feature>
<feature type="compositionally biased region" description="Basic and acidic residues" evidence="1">
    <location>
        <begin position="182"/>
        <end position="197"/>
    </location>
</feature>
<sequence>MGSIEGHEATNNSLRGWRSELFMMKRENSPAKGLHRRKIFAEGNRGRGPLFPLFHRYRSYINPPCTTGPKVSLIRRDITLIKTPLLPFSHPLKLLCQIIFKSLLSYVSSLPDSIQRETLLPSQNDGTPQASAYSRSCDRSEENLDDELLARKVRKVSSCAPLEQSRGRGSSFPHPGASAKKLMGDATRKAKLGRLKE</sequence>
<accession>A0ABS8SSK9</accession>
<comment type="caution">
    <text evidence="2">The sequence shown here is derived from an EMBL/GenBank/DDBJ whole genome shotgun (WGS) entry which is preliminary data.</text>
</comment>
<organism evidence="2 3">
    <name type="scientific">Datura stramonium</name>
    <name type="common">Jimsonweed</name>
    <name type="synonym">Common thornapple</name>
    <dbReference type="NCBI Taxonomy" id="4076"/>
    <lineage>
        <taxon>Eukaryota</taxon>
        <taxon>Viridiplantae</taxon>
        <taxon>Streptophyta</taxon>
        <taxon>Embryophyta</taxon>
        <taxon>Tracheophyta</taxon>
        <taxon>Spermatophyta</taxon>
        <taxon>Magnoliopsida</taxon>
        <taxon>eudicotyledons</taxon>
        <taxon>Gunneridae</taxon>
        <taxon>Pentapetalae</taxon>
        <taxon>asterids</taxon>
        <taxon>lamiids</taxon>
        <taxon>Solanales</taxon>
        <taxon>Solanaceae</taxon>
        <taxon>Solanoideae</taxon>
        <taxon>Datureae</taxon>
        <taxon>Datura</taxon>
    </lineage>
</organism>
<protein>
    <submittedName>
        <fullName evidence="2">Uncharacterized protein</fullName>
    </submittedName>
</protein>
<feature type="region of interest" description="Disordered" evidence="1">
    <location>
        <begin position="118"/>
        <end position="139"/>
    </location>
</feature>
<dbReference type="Proteomes" id="UP000823775">
    <property type="component" value="Unassembled WGS sequence"/>
</dbReference>
<dbReference type="EMBL" id="JACEIK010000757">
    <property type="protein sequence ID" value="MCD7461818.1"/>
    <property type="molecule type" value="Genomic_DNA"/>
</dbReference>
<keyword evidence="3" id="KW-1185">Reference proteome</keyword>
<evidence type="ECO:0000313" key="3">
    <source>
        <dbReference type="Proteomes" id="UP000823775"/>
    </source>
</evidence>
<gene>
    <name evidence="2" type="ORF">HAX54_047172</name>
</gene>
<name>A0ABS8SSK9_DATST</name>
<feature type="compositionally biased region" description="Polar residues" evidence="1">
    <location>
        <begin position="120"/>
        <end position="134"/>
    </location>
</feature>
<evidence type="ECO:0000313" key="2">
    <source>
        <dbReference type="EMBL" id="MCD7461818.1"/>
    </source>
</evidence>